<comment type="caution">
    <text evidence="1">The sequence shown here is derived from an EMBL/GenBank/DDBJ whole genome shotgun (WGS) entry which is preliminary data.</text>
</comment>
<organism evidence="1 2">
    <name type="scientific">Arenibacter arenosicollis</name>
    <dbReference type="NCBI Taxonomy" id="2762274"/>
    <lineage>
        <taxon>Bacteria</taxon>
        <taxon>Pseudomonadati</taxon>
        <taxon>Bacteroidota</taxon>
        <taxon>Flavobacteriia</taxon>
        <taxon>Flavobacteriales</taxon>
        <taxon>Flavobacteriaceae</taxon>
        <taxon>Arenibacter</taxon>
    </lineage>
</organism>
<protein>
    <submittedName>
        <fullName evidence="1">Uncharacterized protein</fullName>
    </submittedName>
</protein>
<name>A0ABR7QS90_9FLAO</name>
<dbReference type="EMBL" id="JACLHY010000026">
    <property type="protein sequence ID" value="MBC8770060.1"/>
    <property type="molecule type" value="Genomic_DNA"/>
</dbReference>
<dbReference type="Proteomes" id="UP000618952">
    <property type="component" value="Unassembled WGS sequence"/>
</dbReference>
<sequence>MFKTKEIRWFFSQENRNIQKWFNNIGLDVTEKREDFYLNLETVDVGVKLRQGKTEIKHRIGQRANDKLNPNAWGSFETWIKWSFDTFDDKLYSEIRNDNYPMWIPVSKERYAIQVIESEGNIQTHPLSKSVDYGCQIEYAKINLYDKQCYTFGMEWFGDTCLKIEPGFVDEILGDTKFTINQSYGYPQFLANVRE</sequence>
<proteinExistence type="predicted"/>
<reference evidence="1 2" key="1">
    <citation type="submission" date="2020-08" db="EMBL/GenBank/DDBJ databases">
        <title>Arenibacter gaetbuli sp. nov., isolated from a sand dune.</title>
        <authorList>
            <person name="Park S."/>
            <person name="Yoon J.-H."/>
        </authorList>
    </citation>
    <scope>NUCLEOTIDE SEQUENCE [LARGE SCALE GENOMIC DNA]</scope>
    <source>
        <strain evidence="1 2">BSSL-BM3</strain>
    </source>
</reference>
<keyword evidence="2" id="KW-1185">Reference proteome</keyword>
<accession>A0ABR7QS90</accession>
<evidence type="ECO:0000313" key="2">
    <source>
        <dbReference type="Proteomes" id="UP000618952"/>
    </source>
</evidence>
<gene>
    <name evidence="1" type="ORF">H4O18_18820</name>
</gene>
<evidence type="ECO:0000313" key="1">
    <source>
        <dbReference type="EMBL" id="MBC8770060.1"/>
    </source>
</evidence>
<dbReference type="RefSeq" id="WP_187587533.1">
    <property type="nucleotide sequence ID" value="NZ_JACLHY010000026.1"/>
</dbReference>